<evidence type="ECO:0000256" key="2">
    <source>
        <dbReference type="ARBA" id="ARBA00005466"/>
    </source>
</evidence>
<dbReference type="PROSITE" id="PS51387">
    <property type="entry name" value="FAD_PCMH"/>
    <property type="match status" value="1"/>
</dbReference>
<keyword evidence="6" id="KW-0732">Signal</keyword>
<keyword evidence="9" id="KW-1185">Reference proteome</keyword>
<organism evidence="8 9">
    <name type="scientific">Plectosphaerella cucumerina</name>
    <dbReference type="NCBI Taxonomy" id="40658"/>
    <lineage>
        <taxon>Eukaryota</taxon>
        <taxon>Fungi</taxon>
        <taxon>Dikarya</taxon>
        <taxon>Ascomycota</taxon>
        <taxon>Pezizomycotina</taxon>
        <taxon>Sordariomycetes</taxon>
        <taxon>Hypocreomycetidae</taxon>
        <taxon>Glomerellales</taxon>
        <taxon>Plectosphaerellaceae</taxon>
        <taxon>Plectosphaerella</taxon>
    </lineage>
</organism>
<dbReference type="InterPro" id="IPR016166">
    <property type="entry name" value="FAD-bd_PCMH"/>
</dbReference>
<evidence type="ECO:0000256" key="1">
    <source>
        <dbReference type="ARBA" id="ARBA00001974"/>
    </source>
</evidence>
<evidence type="ECO:0000313" key="9">
    <source>
        <dbReference type="Proteomes" id="UP000813385"/>
    </source>
</evidence>
<reference evidence="8" key="1">
    <citation type="journal article" date="2021" name="Nat. Commun.">
        <title>Genetic determinants of endophytism in the Arabidopsis root mycobiome.</title>
        <authorList>
            <person name="Mesny F."/>
            <person name="Miyauchi S."/>
            <person name="Thiergart T."/>
            <person name="Pickel B."/>
            <person name="Atanasova L."/>
            <person name="Karlsson M."/>
            <person name="Huettel B."/>
            <person name="Barry K.W."/>
            <person name="Haridas S."/>
            <person name="Chen C."/>
            <person name="Bauer D."/>
            <person name="Andreopoulos W."/>
            <person name="Pangilinan J."/>
            <person name="LaButti K."/>
            <person name="Riley R."/>
            <person name="Lipzen A."/>
            <person name="Clum A."/>
            <person name="Drula E."/>
            <person name="Henrissat B."/>
            <person name="Kohler A."/>
            <person name="Grigoriev I.V."/>
            <person name="Martin F.M."/>
            <person name="Hacquard S."/>
        </authorList>
    </citation>
    <scope>NUCLEOTIDE SEQUENCE</scope>
    <source>
        <strain evidence="8">MPI-CAGE-AT-0016</strain>
    </source>
</reference>
<evidence type="ECO:0000313" key="8">
    <source>
        <dbReference type="EMBL" id="KAH7362250.1"/>
    </source>
</evidence>
<dbReference type="InterPro" id="IPR050416">
    <property type="entry name" value="FAD-linked_Oxidoreductase"/>
</dbReference>
<dbReference type="GO" id="GO:0016491">
    <property type="term" value="F:oxidoreductase activity"/>
    <property type="evidence" value="ECO:0007669"/>
    <property type="project" value="UniProtKB-KW"/>
</dbReference>
<comment type="cofactor">
    <cofactor evidence="1">
        <name>FAD</name>
        <dbReference type="ChEBI" id="CHEBI:57692"/>
    </cofactor>
</comment>
<evidence type="ECO:0000256" key="6">
    <source>
        <dbReference type="SAM" id="SignalP"/>
    </source>
</evidence>
<dbReference type="EMBL" id="JAGPXD010000003">
    <property type="protein sequence ID" value="KAH7362250.1"/>
    <property type="molecule type" value="Genomic_DNA"/>
</dbReference>
<evidence type="ECO:0000256" key="5">
    <source>
        <dbReference type="ARBA" id="ARBA00023002"/>
    </source>
</evidence>
<dbReference type="SUPFAM" id="SSF56176">
    <property type="entry name" value="FAD-binding/transporter-associated domain-like"/>
    <property type="match status" value="1"/>
</dbReference>
<feature type="domain" description="FAD-binding PCMH-type" evidence="7">
    <location>
        <begin position="118"/>
        <end position="301"/>
    </location>
</feature>
<dbReference type="Gene3D" id="3.30.465.10">
    <property type="match status" value="1"/>
</dbReference>
<feature type="chain" id="PRO_5035451950" evidence="6">
    <location>
        <begin position="25"/>
        <end position="557"/>
    </location>
</feature>
<proteinExistence type="inferred from homology"/>
<dbReference type="Pfam" id="PF01565">
    <property type="entry name" value="FAD_binding_4"/>
    <property type="match status" value="1"/>
</dbReference>
<accession>A0A8K0X4Z0</accession>
<sequence length="557" mass="59503">MVSSTGITSQFTLALSCLSPWTSASCTPACKAYPGTADWPAPDVWDKLNVSLGGRLLQPPPPGAVCHPGQPTYNPEQCPAVTAGWYTYQFHLENPISVMWNNWSNDTCLPDPNYPCSPAGYPAYAIDASTPEHVKLGVDFARKNHVRLNVKNTGHDFHGRSNAPGSLSIWVHHLNQTEYHDGSFKPQGCRSSIEGNALTVGGGATGLIAYEAAGKHGQTIVGGMAATVGLAGYTSGGGHSVLSSTYGLGVDQILELEVVTPAGRVLTVNECQHQDLFWALRGGGGTTFGVVTALTIKTYPSPKMTQWDLQFFVPPNATYFWDVVAYVFSQFPTLGDAGLAGYFMASAQDNSMFNMTSGIGGSGTILGHDTTKVAQLLSKINETMQERWPNTGTGVYPATPSYYDNYLDWFEVHQDRLGAGASSMMNSRLLGKDALEGDAAALAHALKTAGSAHAWEGLPAYLIAGKGVAEAKPRGGGNAVHPAWRKAYLHTLAINGFGPFDEAGKKALIEGFTTKWQPLRDLTPGGGSYLNEARHPPPPSRHVLTFVKSGLYIRAKL</sequence>
<evidence type="ECO:0000256" key="4">
    <source>
        <dbReference type="ARBA" id="ARBA00022827"/>
    </source>
</evidence>
<dbReference type="PANTHER" id="PTHR42973:SF39">
    <property type="entry name" value="FAD-BINDING PCMH-TYPE DOMAIN-CONTAINING PROTEIN"/>
    <property type="match status" value="1"/>
</dbReference>
<feature type="signal peptide" evidence="6">
    <location>
        <begin position="1"/>
        <end position="24"/>
    </location>
</feature>
<comment type="similarity">
    <text evidence="2">Belongs to the oxygen-dependent FAD-linked oxidoreductase family.</text>
</comment>
<evidence type="ECO:0000256" key="3">
    <source>
        <dbReference type="ARBA" id="ARBA00022630"/>
    </source>
</evidence>
<dbReference type="AlphaFoldDB" id="A0A8K0X4Z0"/>
<keyword evidence="3" id="KW-0285">Flavoprotein</keyword>
<keyword evidence="4" id="KW-0274">FAD</keyword>
<evidence type="ECO:0000259" key="7">
    <source>
        <dbReference type="PROSITE" id="PS51387"/>
    </source>
</evidence>
<name>A0A8K0X4Z0_9PEZI</name>
<dbReference type="InterPro" id="IPR016169">
    <property type="entry name" value="FAD-bd_PCMH_sub2"/>
</dbReference>
<protein>
    <submittedName>
        <fullName evidence="8">FAD binding domain-containing protein</fullName>
    </submittedName>
</protein>
<gene>
    <name evidence="8" type="ORF">B0T11DRAFT_82335</name>
</gene>
<keyword evidence="5" id="KW-0560">Oxidoreductase</keyword>
<dbReference type="InterPro" id="IPR036318">
    <property type="entry name" value="FAD-bd_PCMH-like_sf"/>
</dbReference>
<dbReference type="Proteomes" id="UP000813385">
    <property type="component" value="Unassembled WGS sequence"/>
</dbReference>
<dbReference type="PANTHER" id="PTHR42973">
    <property type="entry name" value="BINDING OXIDOREDUCTASE, PUTATIVE (AFU_ORTHOLOGUE AFUA_1G17690)-RELATED"/>
    <property type="match status" value="1"/>
</dbReference>
<comment type="caution">
    <text evidence="8">The sequence shown here is derived from an EMBL/GenBank/DDBJ whole genome shotgun (WGS) entry which is preliminary data.</text>
</comment>
<dbReference type="InterPro" id="IPR006094">
    <property type="entry name" value="Oxid_FAD_bind_N"/>
</dbReference>
<dbReference type="OrthoDB" id="9983560at2759"/>
<dbReference type="GO" id="GO:0071949">
    <property type="term" value="F:FAD binding"/>
    <property type="evidence" value="ECO:0007669"/>
    <property type="project" value="InterPro"/>
</dbReference>